<reference evidence="1 2" key="1">
    <citation type="journal article" date="2019" name="Nat. Med.">
        <title>A library of human gut bacterial isolates paired with longitudinal multiomics data enables mechanistic microbiome research.</title>
        <authorList>
            <person name="Poyet M."/>
            <person name="Groussin M."/>
            <person name="Gibbons S.M."/>
            <person name="Avila-Pacheco J."/>
            <person name="Jiang X."/>
            <person name="Kearney S.M."/>
            <person name="Perrotta A.R."/>
            <person name="Berdy B."/>
            <person name="Zhao S."/>
            <person name="Lieberman T.D."/>
            <person name="Swanson P.K."/>
            <person name="Smith M."/>
            <person name="Roesemann S."/>
            <person name="Alexander J.E."/>
            <person name="Rich S.A."/>
            <person name="Livny J."/>
            <person name="Vlamakis H."/>
            <person name="Clish C."/>
            <person name="Bullock K."/>
            <person name="Deik A."/>
            <person name="Scott J."/>
            <person name="Pierce K.A."/>
            <person name="Xavier R.J."/>
            <person name="Alm E.J."/>
        </authorList>
    </citation>
    <scope>NUCLEOTIDE SEQUENCE [LARGE SCALE GENOMIC DNA]</scope>
    <source>
        <strain evidence="1 2">BIOML-A14</strain>
    </source>
</reference>
<evidence type="ECO:0000313" key="2">
    <source>
        <dbReference type="Proteomes" id="UP000435985"/>
    </source>
</evidence>
<organism evidence="1 2">
    <name type="scientific">Bacteroides ovatus</name>
    <dbReference type="NCBI Taxonomy" id="28116"/>
    <lineage>
        <taxon>Bacteria</taxon>
        <taxon>Pseudomonadati</taxon>
        <taxon>Bacteroidota</taxon>
        <taxon>Bacteroidia</taxon>
        <taxon>Bacteroidales</taxon>
        <taxon>Bacteroidaceae</taxon>
        <taxon>Bacteroides</taxon>
    </lineage>
</organism>
<dbReference type="EMBL" id="VWFO01000205">
    <property type="protein sequence ID" value="KAA4659663.1"/>
    <property type="molecule type" value="Genomic_DNA"/>
</dbReference>
<sequence length="70" mass="8183">MNVDEVKSKDEDYFKWALGYVGGLQELLFSRKYNISLQELLNTKKQIKEHLSFSSDDWIKSPVKAILIFS</sequence>
<dbReference type="Proteomes" id="UP000435985">
    <property type="component" value="Unassembled WGS sequence"/>
</dbReference>
<evidence type="ECO:0000313" key="1">
    <source>
        <dbReference type="EMBL" id="KAA4659663.1"/>
    </source>
</evidence>
<comment type="caution">
    <text evidence="1">The sequence shown here is derived from an EMBL/GenBank/DDBJ whole genome shotgun (WGS) entry which is preliminary data.</text>
</comment>
<name>A0A642C8C7_BACOV</name>
<accession>A0A642C8C7</accession>
<protein>
    <submittedName>
        <fullName evidence="1">Uncharacterized protein</fullName>
    </submittedName>
</protein>
<dbReference type="AlphaFoldDB" id="A0A642C8C7"/>
<proteinExistence type="predicted"/>
<gene>
    <name evidence="1" type="ORF">F3B98_28330</name>
</gene>